<keyword evidence="3" id="KW-1185">Reference proteome</keyword>
<name>A0ABN9B4M2_9NEOB</name>
<feature type="compositionally biased region" description="Basic and acidic residues" evidence="1">
    <location>
        <begin position="612"/>
        <end position="634"/>
    </location>
</feature>
<dbReference type="EMBL" id="CATNWA010002402">
    <property type="protein sequence ID" value="CAI9542773.1"/>
    <property type="molecule type" value="Genomic_DNA"/>
</dbReference>
<reference evidence="2" key="1">
    <citation type="submission" date="2023-05" db="EMBL/GenBank/DDBJ databases">
        <authorList>
            <person name="Stuckert A."/>
        </authorList>
    </citation>
    <scope>NUCLEOTIDE SEQUENCE</scope>
</reference>
<accession>A0ABN9B4M2</accession>
<evidence type="ECO:0000256" key="1">
    <source>
        <dbReference type="SAM" id="MobiDB-lite"/>
    </source>
</evidence>
<organism evidence="2 3">
    <name type="scientific">Staurois parvus</name>
    <dbReference type="NCBI Taxonomy" id="386267"/>
    <lineage>
        <taxon>Eukaryota</taxon>
        <taxon>Metazoa</taxon>
        <taxon>Chordata</taxon>
        <taxon>Craniata</taxon>
        <taxon>Vertebrata</taxon>
        <taxon>Euteleostomi</taxon>
        <taxon>Amphibia</taxon>
        <taxon>Batrachia</taxon>
        <taxon>Anura</taxon>
        <taxon>Neobatrachia</taxon>
        <taxon>Ranoidea</taxon>
        <taxon>Ranidae</taxon>
        <taxon>Staurois</taxon>
    </lineage>
</organism>
<feature type="region of interest" description="Disordered" evidence="1">
    <location>
        <begin position="585"/>
        <end position="731"/>
    </location>
</feature>
<feature type="compositionally biased region" description="Basic and acidic residues" evidence="1">
    <location>
        <begin position="669"/>
        <end position="680"/>
    </location>
</feature>
<gene>
    <name evidence="2" type="ORF">SPARVUS_LOCUS2150293</name>
</gene>
<sequence length="749" mass="82323">MSAVSHNPTKPLDDQVWSSSSTNKASDKQQPMRSLNMNNVSNEQHNKDKDLLLANLGKTMKKHAAHNVSRHAPSKTLCFANTDILLDKEPLSSPSVSKTSGEQHKGTPVPTTVLVHAVNSHAMDVPVDQTATVPQRQIKSVGHVSAITTGTDLSIVQPSCSSRVDNKCTEMASSSPRAKETFHVKELLIKEALTSREEAPLTSPGVKGGTTSEVEKATCRPSLLHLKALSYQLKQGYFLQSFKKINVQLPSNGKSLSTLQSKVVDLVSEQSPEHSIISQQTQNYLGDVEENLENSGGATSEQTSEHHIISQQKYLSRVDGDLRKSGQTADEPATLDDLLDDGDMVVKEITHEDEDTVLCGQTEEEPASSGGLLEDGDMAVEEMTHAVEDTVLLYGQTADEPASPGNRPEDGPMLVKEITPANEDTVLLTGQTADEPASSRDLQEDEPMLVEEITHTDEDPSDTTNVAVLTAKSSQTAISSGFPANVDKSMYLSIDQKSKLMESYKEAEEQMSRTGDTTKAAQAFWDLCRENKCREFLLTLVTCYMKSVFHKIVHEQPKDRDFEQAFSFLQASECFAEFMNGTEDDQAKINSRTSSRETYSESDSESVGFSTEVKDQEEITRDKDPDGMKPESPEPSHTSNKVGQCTTEEDRNKVETECSKTFSLSVNRKVKESSEGKDHNGIQCESSLESNRTEKISGGEQHDDVQGESRESSSESSRKEQSTVGIDIDRMETELAAASRFFTFSKQQK</sequence>
<feature type="region of interest" description="Disordered" evidence="1">
    <location>
        <begin position="1"/>
        <end position="33"/>
    </location>
</feature>
<feature type="compositionally biased region" description="Basic and acidic residues" evidence="1">
    <location>
        <begin position="691"/>
        <end position="731"/>
    </location>
</feature>
<evidence type="ECO:0000313" key="2">
    <source>
        <dbReference type="EMBL" id="CAI9542773.1"/>
    </source>
</evidence>
<comment type="caution">
    <text evidence="2">The sequence shown here is derived from an EMBL/GenBank/DDBJ whole genome shotgun (WGS) entry which is preliminary data.</text>
</comment>
<evidence type="ECO:0000313" key="3">
    <source>
        <dbReference type="Proteomes" id="UP001162483"/>
    </source>
</evidence>
<feature type="compositionally biased region" description="Basic and acidic residues" evidence="1">
    <location>
        <begin position="648"/>
        <end position="658"/>
    </location>
</feature>
<proteinExistence type="predicted"/>
<dbReference type="Proteomes" id="UP001162483">
    <property type="component" value="Unassembled WGS sequence"/>
</dbReference>
<feature type="compositionally biased region" description="Polar residues" evidence="1">
    <location>
        <begin position="635"/>
        <end position="646"/>
    </location>
</feature>
<protein>
    <submittedName>
        <fullName evidence="2">Uncharacterized protein</fullName>
    </submittedName>
</protein>
<feature type="compositionally biased region" description="Polar residues" evidence="1">
    <location>
        <begin position="16"/>
        <end position="33"/>
    </location>
</feature>